<organism evidence="3 4">
    <name type="scientific">[Mycobacterium] wendilense</name>
    <dbReference type="NCBI Taxonomy" id="3064284"/>
    <lineage>
        <taxon>Bacteria</taxon>
        <taxon>Bacillati</taxon>
        <taxon>Actinomycetota</taxon>
        <taxon>Actinomycetes</taxon>
        <taxon>Mycobacteriales</taxon>
        <taxon>Mycobacteriaceae</taxon>
        <taxon>Mycolicibacter</taxon>
    </lineage>
</organism>
<evidence type="ECO:0000313" key="4">
    <source>
        <dbReference type="Proteomes" id="UP001190466"/>
    </source>
</evidence>
<keyword evidence="1" id="KW-1133">Transmembrane helix</keyword>
<evidence type="ECO:0000313" key="3">
    <source>
        <dbReference type="EMBL" id="CAJ1585001.1"/>
    </source>
</evidence>
<feature type="chain" id="PRO_5046451936" evidence="2">
    <location>
        <begin position="21"/>
        <end position="110"/>
    </location>
</feature>
<protein>
    <submittedName>
        <fullName evidence="3">Uncharacterized protein</fullName>
    </submittedName>
</protein>
<dbReference type="RefSeq" id="WP_316510807.1">
    <property type="nucleotide sequence ID" value="NZ_OY726395.1"/>
</dbReference>
<accession>A0ABN9P424</accession>
<evidence type="ECO:0000256" key="2">
    <source>
        <dbReference type="SAM" id="SignalP"/>
    </source>
</evidence>
<gene>
    <name evidence="3" type="ORF">MU0050_003483</name>
</gene>
<dbReference type="EMBL" id="OY726395">
    <property type="protein sequence ID" value="CAJ1585001.1"/>
    <property type="molecule type" value="Genomic_DNA"/>
</dbReference>
<proteinExistence type="predicted"/>
<reference evidence="3 4" key="1">
    <citation type="submission" date="2023-08" db="EMBL/GenBank/DDBJ databases">
        <authorList>
            <person name="Folkvardsen B D."/>
            <person name="Norman A."/>
        </authorList>
    </citation>
    <scope>NUCLEOTIDE SEQUENCE [LARGE SCALE GENOMIC DNA]</scope>
    <source>
        <strain evidence="3 4">Mu0050</strain>
    </source>
</reference>
<keyword evidence="2" id="KW-0732">Signal</keyword>
<name>A0ABN9P424_9MYCO</name>
<evidence type="ECO:0000256" key="1">
    <source>
        <dbReference type="SAM" id="Phobius"/>
    </source>
</evidence>
<keyword evidence="4" id="KW-1185">Reference proteome</keyword>
<keyword evidence="1" id="KW-0472">Membrane</keyword>
<dbReference type="Proteomes" id="UP001190466">
    <property type="component" value="Chromosome"/>
</dbReference>
<feature type="signal peptide" evidence="2">
    <location>
        <begin position="1"/>
        <end position="20"/>
    </location>
</feature>
<feature type="transmembrane region" description="Helical" evidence="1">
    <location>
        <begin position="48"/>
        <end position="74"/>
    </location>
</feature>
<keyword evidence="1" id="KW-0812">Transmembrane</keyword>
<sequence>MIRHSALGAVAAVVSAPAAAALLAALYRFPVPFRGYATGIAEAPTAALAALFYLALGGAVVVGGLGAIAGALLASRRPGRATVPTLSAAVAIAVVGAAALAVLEFFVGSW</sequence>
<feature type="transmembrane region" description="Helical" evidence="1">
    <location>
        <begin position="86"/>
        <end position="107"/>
    </location>
</feature>